<evidence type="ECO:0000313" key="4">
    <source>
        <dbReference type="Proteomes" id="UP000198287"/>
    </source>
</evidence>
<accession>A0A226DB19</accession>
<dbReference type="Proteomes" id="UP000198287">
    <property type="component" value="Unassembled WGS sequence"/>
</dbReference>
<feature type="chain" id="PRO_5012533570" evidence="2">
    <location>
        <begin position="22"/>
        <end position="352"/>
    </location>
</feature>
<feature type="coiled-coil region" evidence="1">
    <location>
        <begin position="284"/>
        <end position="311"/>
    </location>
</feature>
<organism evidence="3 4">
    <name type="scientific">Folsomia candida</name>
    <name type="common">Springtail</name>
    <dbReference type="NCBI Taxonomy" id="158441"/>
    <lineage>
        <taxon>Eukaryota</taxon>
        <taxon>Metazoa</taxon>
        <taxon>Ecdysozoa</taxon>
        <taxon>Arthropoda</taxon>
        <taxon>Hexapoda</taxon>
        <taxon>Collembola</taxon>
        <taxon>Entomobryomorpha</taxon>
        <taxon>Isotomoidea</taxon>
        <taxon>Isotomidae</taxon>
        <taxon>Proisotominae</taxon>
        <taxon>Folsomia</taxon>
    </lineage>
</organism>
<dbReference type="AlphaFoldDB" id="A0A226DB19"/>
<proteinExistence type="predicted"/>
<dbReference type="EMBL" id="LNIX01000027">
    <property type="protein sequence ID" value="OXA41917.1"/>
    <property type="molecule type" value="Genomic_DNA"/>
</dbReference>
<keyword evidence="2" id="KW-0732">Signal</keyword>
<reference evidence="3 4" key="1">
    <citation type="submission" date="2015-12" db="EMBL/GenBank/DDBJ databases">
        <title>The genome of Folsomia candida.</title>
        <authorList>
            <person name="Faddeeva A."/>
            <person name="Derks M.F."/>
            <person name="Anvar Y."/>
            <person name="Smit S."/>
            <person name="Van Straalen N."/>
            <person name="Roelofs D."/>
        </authorList>
    </citation>
    <scope>NUCLEOTIDE SEQUENCE [LARGE SCALE GENOMIC DNA]</scope>
    <source>
        <strain evidence="3 4">VU population</strain>
        <tissue evidence="3">Whole body</tissue>
    </source>
</reference>
<feature type="signal peptide" evidence="2">
    <location>
        <begin position="1"/>
        <end position="21"/>
    </location>
</feature>
<keyword evidence="4" id="KW-1185">Reference proteome</keyword>
<keyword evidence="1" id="KW-0175">Coiled coil</keyword>
<evidence type="ECO:0000256" key="1">
    <source>
        <dbReference type="SAM" id="Coils"/>
    </source>
</evidence>
<sequence length="352" mass="40716">MSPTSLLIFTQLFSFLPAAKPAPPFPSTTNTLPSRDELSLLHEKAEELVKLYLDFISYEQKLDDFLAHFEDKFRLYESVARDLPKVLSSCAGILERIFQLKDNLKNGGPLHLSKLELNKIEKDRTKIRVMGTQLNQKMFTSSPEWWARELEDSNKLQEFADISEKIKDYSNMTTNSYAALRDYINFLDEPEGKNAHRNGTLENIYNISSLEEVTKMFGHAANLASAYEHLAQNPVNQDPIQDGALYQNETFFKTRGELKFLVETSIPTLIQENIQELLKFQPVMNSLMTRCNDKMEKLDDLIRKLDKTRGKNMRWGWLYNTCDQAAVGFLLFNGWNGIFKLVFFTLRDQRVL</sequence>
<evidence type="ECO:0000313" key="3">
    <source>
        <dbReference type="EMBL" id="OXA41917.1"/>
    </source>
</evidence>
<protein>
    <submittedName>
        <fullName evidence="3">Uncharacterized protein</fullName>
    </submittedName>
</protein>
<name>A0A226DB19_FOLCA</name>
<evidence type="ECO:0000256" key="2">
    <source>
        <dbReference type="SAM" id="SignalP"/>
    </source>
</evidence>
<comment type="caution">
    <text evidence="3">The sequence shown here is derived from an EMBL/GenBank/DDBJ whole genome shotgun (WGS) entry which is preliminary data.</text>
</comment>
<gene>
    <name evidence="3" type="ORF">Fcan01_23322</name>
</gene>